<dbReference type="RefSeq" id="YP_009792729.1">
    <property type="nucleotide sequence ID" value="NC_047861.1"/>
</dbReference>
<sequence>MTDLPPVTDWFPANIDPAYVGWYECRYFDGDLPQRFWFDGALWRHEPGGDVARFGNIGDEADVESWRGLSMPAVALVRQPRRFALS</sequence>
<dbReference type="Proteomes" id="UP000228765">
    <property type="component" value="Segment"/>
</dbReference>
<dbReference type="EMBL" id="MF663786">
    <property type="protein sequence ID" value="ATI15681.1"/>
    <property type="molecule type" value="Genomic_DNA"/>
</dbReference>
<dbReference type="KEGG" id="vg:54982937"/>
<dbReference type="GeneID" id="54982937"/>
<name>A0A291L9Y8_9CAUD</name>
<reference evidence="1 2" key="1">
    <citation type="submission" date="2017-08" db="EMBL/GenBank/DDBJ databases">
        <title>Complete genome sequence of a novel bacteriophage infecting Bordetella bronchiseptica.</title>
        <authorList>
            <person name="Chen Y."/>
            <person name="Song J."/>
            <person name="Wu B."/>
        </authorList>
    </citation>
    <scope>NUCLEOTIDE SEQUENCE [LARGE SCALE GENOMIC DNA]</scope>
</reference>
<proteinExistence type="predicted"/>
<evidence type="ECO:0000313" key="2">
    <source>
        <dbReference type="Proteomes" id="UP000228765"/>
    </source>
</evidence>
<evidence type="ECO:0000313" key="1">
    <source>
        <dbReference type="EMBL" id="ATI15681.1"/>
    </source>
</evidence>
<accession>A0A291L9Y8</accession>
<protein>
    <submittedName>
        <fullName evidence="1">Uncharacterized protein</fullName>
    </submittedName>
</protein>
<organism evidence="1 2">
    <name type="scientific">Bordetella phage vB_BbrM_PHB04</name>
    <dbReference type="NCBI Taxonomy" id="2029657"/>
    <lineage>
        <taxon>Viruses</taxon>
        <taxon>Duplodnaviria</taxon>
        <taxon>Heunggongvirae</taxon>
        <taxon>Uroviricota</taxon>
        <taxon>Caudoviricetes</taxon>
        <taxon>Phabquatrovirus</taxon>
        <taxon>Phabquatrovirus PHB04</taxon>
    </lineage>
</organism>
<keyword evidence="2" id="KW-1185">Reference proteome</keyword>